<proteinExistence type="inferred from homology"/>
<organism evidence="13 14">
    <name type="scientific">Methylacidiphilum infernorum (isolate V4)</name>
    <name type="common">Methylokorus infernorum (strain V4)</name>
    <dbReference type="NCBI Taxonomy" id="481448"/>
    <lineage>
        <taxon>Bacteria</taxon>
        <taxon>Pseudomonadati</taxon>
        <taxon>Verrucomicrobiota</taxon>
        <taxon>Methylacidiphilae</taxon>
        <taxon>Methylacidiphilales</taxon>
        <taxon>Methylacidiphilaceae</taxon>
        <taxon>Methylacidiphilum (ex Ratnadevi et al. 2023)</taxon>
    </lineage>
</organism>
<dbReference type="Pfam" id="PF02472">
    <property type="entry name" value="ExbD"/>
    <property type="match status" value="1"/>
</dbReference>
<dbReference type="InterPro" id="IPR050790">
    <property type="entry name" value="ExbB/TolQ_transport"/>
</dbReference>
<dbReference type="AlphaFoldDB" id="B3E0F0"/>
<name>B3E0F0_METI4</name>
<comment type="similarity">
    <text evidence="10">Belongs to the exbB/tolQ family.</text>
</comment>
<dbReference type="Gene3D" id="3.30.420.270">
    <property type="match status" value="1"/>
</dbReference>
<dbReference type="GO" id="GO:0005886">
    <property type="term" value="C:plasma membrane"/>
    <property type="evidence" value="ECO:0007669"/>
    <property type="project" value="UniProtKB-SubCell"/>
</dbReference>
<keyword evidence="8 11" id="KW-1133">Transmembrane helix</keyword>
<dbReference type="HOGENOM" id="CLU_939444_0_0_0"/>
<evidence type="ECO:0000256" key="8">
    <source>
        <dbReference type="ARBA" id="ARBA00022989"/>
    </source>
</evidence>
<keyword evidence="4 10" id="KW-0813">Transport</keyword>
<reference evidence="13 14" key="1">
    <citation type="journal article" date="2008" name="Biol. Direct">
        <title>Complete genome sequence of the extremely acidophilic methanotroph isolate V4, Methylacidiphilum infernorum, a representative of the bacterial phylum Verrucomicrobia.</title>
        <authorList>
            <person name="Hou S."/>
            <person name="Makarova K.S."/>
            <person name="Saw J.H."/>
            <person name="Senin P."/>
            <person name="Ly B.V."/>
            <person name="Zhou Z."/>
            <person name="Ren Y."/>
            <person name="Wang J."/>
            <person name="Galperin M.Y."/>
            <person name="Omelchenko M.V."/>
            <person name="Wolf Y.I."/>
            <person name="Yutin N."/>
            <person name="Koonin E.V."/>
            <person name="Stott M.B."/>
            <person name="Mountain B.W."/>
            <person name="Crowe M.A."/>
            <person name="Smirnova A.V."/>
            <person name="Dunfield P.F."/>
            <person name="Feng L."/>
            <person name="Wang L."/>
            <person name="Alam M."/>
        </authorList>
    </citation>
    <scope>NUCLEOTIDE SEQUENCE [LARGE SCALE GENOMIC DNA]</scope>
    <source>
        <strain evidence="14">Isolate V4</strain>
    </source>
</reference>
<evidence type="ECO:0000256" key="1">
    <source>
        <dbReference type="ARBA" id="ARBA00004162"/>
    </source>
</evidence>
<dbReference type="eggNOG" id="COG0811">
    <property type="taxonomic scope" value="Bacteria"/>
</dbReference>
<evidence type="ECO:0000256" key="11">
    <source>
        <dbReference type="SAM" id="Phobius"/>
    </source>
</evidence>
<sequence>MNMSFANIILNTFFRGGPIMWPLLLTAIIAFATVFERIFWWSMVQLRRKGSRLSEVYNFLKSGQIEEAVKLAQASKDPVMKMIWWGLTHHETSLQNALQVAAGFELKEAGRGLAILDTTVTLGPLLGLLGTVTGIMNAFHFVGNEELAAVKVSGGIAEALIATATGLALAIFALIPFNYFSRKVANLQFDLETAASNVELLLQSRNRGTAETKSDILTLSIKDNGKVLLEKTEIDRNELVDVLKRRKEQEPNLHLYVQADANANQGDVANILDKVWAAGIQKIGFQFKEEASPLGR</sequence>
<comment type="similarity">
    <text evidence="3">Belongs to the ExbD/TolR family.</text>
</comment>
<evidence type="ECO:0000256" key="2">
    <source>
        <dbReference type="ARBA" id="ARBA00004651"/>
    </source>
</evidence>
<keyword evidence="7 10" id="KW-0653">Protein transport</keyword>
<dbReference type="GO" id="GO:0017038">
    <property type="term" value="P:protein import"/>
    <property type="evidence" value="ECO:0007669"/>
    <property type="project" value="TreeGrafter"/>
</dbReference>
<dbReference type="GO" id="GO:0022857">
    <property type="term" value="F:transmembrane transporter activity"/>
    <property type="evidence" value="ECO:0007669"/>
    <property type="project" value="InterPro"/>
</dbReference>
<evidence type="ECO:0000256" key="7">
    <source>
        <dbReference type="ARBA" id="ARBA00022927"/>
    </source>
</evidence>
<comment type="subcellular location">
    <subcellularLocation>
        <location evidence="2">Cell membrane</location>
        <topology evidence="2">Multi-pass membrane protein</topology>
    </subcellularLocation>
    <subcellularLocation>
        <location evidence="1">Cell membrane</location>
        <topology evidence="1">Single-pass membrane protein</topology>
    </subcellularLocation>
    <subcellularLocation>
        <location evidence="10">Membrane</location>
        <topology evidence="10">Multi-pass membrane protein</topology>
    </subcellularLocation>
</comment>
<evidence type="ECO:0000259" key="12">
    <source>
        <dbReference type="Pfam" id="PF01618"/>
    </source>
</evidence>
<evidence type="ECO:0000313" key="14">
    <source>
        <dbReference type="Proteomes" id="UP000009149"/>
    </source>
</evidence>
<evidence type="ECO:0000256" key="9">
    <source>
        <dbReference type="ARBA" id="ARBA00023136"/>
    </source>
</evidence>
<evidence type="ECO:0000313" key="13">
    <source>
        <dbReference type="EMBL" id="ACD84379.1"/>
    </source>
</evidence>
<keyword evidence="6 11" id="KW-0812">Transmembrane</keyword>
<dbReference type="eggNOG" id="COG0848">
    <property type="taxonomic scope" value="Bacteria"/>
</dbReference>
<dbReference type="KEGG" id="min:Minf_2325"/>
<gene>
    <name evidence="13" type="primary">tolQ</name>
    <name evidence="13" type="ordered locus">Minf_2325</name>
</gene>
<dbReference type="PANTHER" id="PTHR30625">
    <property type="entry name" value="PROTEIN TOLQ"/>
    <property type="match status" value="1"/>
</dbReference>
<dbReference type="Proteomes" id="UP000009149">
    <property type="component" value="Chromosome"/>
</dbReference>
<accession>B3E0F0</accession>
<feature type="transmembrane region" description="Helical" evidence="11">
    <location>
        <begin position="20"/>
        <end position="40"/>
    </location>
</feature>
<evidence type="ECO:0000256" key="6">
    <source>
        <dbReference type="ARBA" id="ARBA00022692"/>
    </source>
</evidence>
<keyword evidence="5" id="KW-1003">Cell membrane</keyword>
<dbReference type="InterPro" id="IPR002898">
    <property type="entry name" value="MotA_ExbB_proton_chnl"/>
</dbReference>
<dbReference type="PANTHER" id="PTHR30625:SF15">
    <property type="entry name" value="BIOPOLYMER TRANSPORT PROTEIN EXBB"/>
    <property type="match status" value="1"/>
</dbReference>
<feature type="domain" description="MotA/TolQ/ExbB proton channel" evidence="12">
    <location>
        <begin position="89"/>
        <end position="190"/>
    </location>
</feature>
<dbReference type="Pfam" id="PF01618">
    <property type="entry name" value="MotA_ExbB"/>
    <property type="match status" value="1"/>
</dbReference>
<keyword evidence="9 11" id="KW-0472">Membrane</keyword>
<dbReference type="EMBL" id="CP000975">
    <property type="protein sequence ID" value="ACD84379.1"/>
    <property type="molecule type" value="Genomic_DNA"/>
</dbReference>
<protein>
    <submittedName>
        <fullName evidence="13">Biopolymer transport protein, MotA/TolQ/ExbB family</fullName>
    </submittedName>
</protein>
<dbReference type="STRING" id="481448.Minf_2325"/>
<evidence type="ECO:0000256" key="3">
    <source>
        <dbReference type="ARBA" id="ARBA00005811"/>
    </source>
</evidence>
<feature type="transmembrane region" description="Helical" evidence="11">
    <location>
        <begin position="159"/>
        <end position="180"/>
    </location>
</feature>
<dbReference type="InterPro" id="IPR003400">
    <property type="entry name" value="ExbD"/>
</dbReference>
<feature type="transmembrane region" description="Helical" evidence="11">
    <location>
        <begin position="114"/>
        <end position="139"/>
    </location>
</feature>
<evidence type="ECO:0000256" key="10">
    <source>
        <dbReference type="RuleBase" id="RU004057"/>
    </source>
</evidence>
<evidence type="ECO:0000256" key="5">
    <source>
        <dbReference type="ARBA" id="ARBA00022475"/>
    </source>
</evidence>
<evidence type="ECO:0000256" key="4">
    <source>
        <dbReference type="ARBA" id="ARBA00022448"/>
    </source>
</evidence>